<dbReference type="InterPro" id="IPR014555">
    <property type="entry name" value="RecF-like"/>
</dbReference>
<dbReference type="InterPro" id="IPR041685">
    <property type="entry name" value="AAA_GajA/Old/RecF-like"/>
</dbReference>
<dbReference type="Pfam" id="PF13175">
    <property type="entry name" value="AAA_15"/>
    <property type="match status" value="1"/>
</dbReference>
<dbReference type="AlphaFoldDB" id="A0A9X4H567"/>
<keyword evidence="4" id="KW-1185">Reference proteome</keyword>
<dbReference type="RefSeq" id="WP_277443517.1">
    <property type="nucleotide sequence ID" value="NZ_JAKOAV010000011.1"/>
</dbReference>
<dbReference type="PANTHER" id="PTHR40396:SF1">
    <property type="entry name" value="ATPASE AAA-TYPE CORE DOMAIN-CONTAINING PROTEIN"/>
    <property type="match status" value="1"/>
</dbReference>
<name>A0A9X4H567_9FIRM</name>
<gene>
    <name evidence="3" type="ORF">L7E55_07590</name>
</gene>
<dbReference type="InterPro" id="IPR003959">
    <property type="entry name" value="ATPase_AAA_core"/>
</dbReference>
<feature type="domain" description="Endonuclease GajA/Old nuclease/RecF-like AAA" evidence="1">
    <location>
        <begin position="1"/>
        <end position="46"/>
    </location>
</feature>
<proteinExistence type="predicted"/>
<dbReference type="PANTHER" id="PTHR40396">
    <property type="entry name" value="ATPASE-LIKE PROTEIN"/>
    <property type="match status" value="1"/>
</dbReference>
<evidence type="ECO:0000313" key="3">
    <source>
        <dbReference type="EMBL" id="MDF9408222.1"/>
    </source>
</evidence>
<dbReference type="Gene3D" id="3.40.50.300">
    <property type="entry name" value="P-loop containing nucleotide triphosphate hydrolases"/>
    <property type="match status" value="2"/>
</dbReference>
<reference evidence="3" key="1">
    <citation type="submission" date="2022-02" db="EMBL/GenBank/DDBJ databases">
        <authorList>
            <person name="Leng L."/>
        </authorList>
    </citation>
    <scope>NUCLEOTIDE SEQUENCE</scope>
    <source>
        <strain evidence="3">JI</strain>
    </source>
</reference>
<sequence length="381" mass="42270">MITEIHVKNYRSLGDVTLNLGNLTVLVGPNGSGKSNLIDAIRFVSEALQLGLDSAIKKRHGIAMLRRWSPKKNPHDVLMEFNLKGNKTDNPFSAKYGFTLKSERDGRISVKKEYCTVNWRKKNAEYLYEKGVPVKPVSTGLTPPVNEDSFVLSAIGGTEPFSYVRSALVNTGFCSIFPDTIRYPQNPGGIEISLEERGSNLAAILKNMKKQGSKWLPDIKSALSKVVPDIKDFQVQQIGGYLVIKFLHTGLNEDHWFDVSQESDGTLRVLGLLTAIYHDPSMSLLAVEEPELTIHPGALAVLSDILLEAGTRTQLLLTTHSPDLISRLPVDSLRAVEKLDGVTLINEIDETQRRVIEQRLFSAGDLLRLEGLNRRADEGVR</sequence>
<dbReference type="PIRSF" id="PIRSF029347">
    <property type="entry name" value="RecF"/>
    <property type="match status" value="1"/>
</dbReference>
<dbReference type="Proteomes" id="UP001154312">
    <property type="component" value="Unassembled WGS sequence"/>
</dbReference>
<feature type="domain" description="ATPase AAA-type core" evidence="2">
    <location>
        <begin position="236"/>
        <end position="325"/>
    </location>
</feature>
<evidence type="ECO:0000313" key="4">
    <source>
        <dbReference type="Proteomes" id="UP001154312"/>
    </source>
</evidence>
<accession>A0A9X4H567</accession>
<dbReference type="EMBL" id="JAKOAV010000011">
    <property type="protein sequence ID" value="MDF9408222.1"/>
    <property type="molecule type" value="Genomic_DNA"/>
</dbReference>
<organism evidence="3 4">
    <name type="scientific">Pelotomaculum isophthalicicum JI</name>
    <dbReference type="NCBI Taxonomy" id="947010"/>
    <lineage>
        <taxon>Bacteria</taxon>
        <taxon>Bacillati</taxon>
        <taxon>Bacillota</taxon>
        <taxon>Clostridia</taxon>
        <taxon>Eubacteriales</taxon>
        <taxon>Desulfotomaculaceae</taxon>
        <taxon>Pelotomaculum</taxon>
    </lineage>
</organism>
<dbReference type="SUPFAM" id="SSF52540">
    <property type="entry name" value="P-loop containing nucleoside triphosphate hydrolases"/>
    <property type="match status" value="1"/>
</dbReference>
<evidence type="ECO:0000259" key="1">
    <source>
        <dbReference type="Pfam" id="PF13175"/>
    </source>
</evidence>
<dbReference type="GO" id="GO:0005524">
    <property type="term" value="F:ATP binding"/>
    <property type="evidence" value="ECO:0007669"/>
    <property type="project" value="InterPro"/>
</dbReference>
<dbReference type="Pfam" id="PF13304">
    <property type="entry name" value="AAA_21"/>
    <property type="match status" value="1"/>
</dbReference>
<dbReference type="GO" id="GO:0016887">
    <property type="term" value="F:ATP hydrolysis activity"/>
    <property type="evidence" value="ECO:0007669"/>
    <property type="project" value="InterPro"/>
</dbReference>
<protein>
    <submittedName>
        <fullName evidence="3">AAA family ATPase</fullName>
    </submittedName>
</protein>
<dbReference type="InterPro" id="IPR027417">
    <property type="entry name" value="P-loop_NTPase"/>
</dbReference>
<evidence type="ECO:0000259" key="2">
    <source>
        <dbReference type="Pfam" id="PF13304"/>
    </source>
</evidence>
<comment type="caution">
    <text evidence="3">The sequence shown here is derived from an EMBL/GenBank/DDBJ whole genome shotgun (WGS) entry which is preliminary data.</text>
</comment>